<comment type="caution">
    <text evidence="17">The sequence shown here is derived from an EMBL/GenBank/DDBJ whole genome shotgun (WGS) entry which is preliminary data.</text>
</comment>
<evidence type="ECO:0000259" key="15">
    <source>
        <dbReference type="PROSITE" id="PS50195"/>
    </source>
</evidence>
<dbReference type="SMART" id="SM00454">
    <property type="entry name" value="SAM"/>
    <property type="match status" value="1"/>
</dbReference>
<keyword evidence="10" id="KW-0175">Coiled coil</keyword>
<dbReference type="CDD" id="cd00159">
    <property type="entry name" value="RhoGAP"/>
    <property type="match status" value="1"/>
</dbReference>
<evidence type="ECO:0000313" key="18">
    <source>
        <dbReference type="Proteomes" id="UP001353858"/>
    </source>
</evidence>
<dbReference type="Gene3D" id="1.10.150.50">
    <property type="entry name" value="Transcription Factor, Ets-1"/>
    <property type="match status" value="1"/>
</dbReference>
<dbReference type="FunFam" id="1.10.150.50:FF:000146">
    <property type="entry name" value="Phosphatidylinositol 3-kinase regulatory subunit alpha-like Protein"/>
    <property type="match status" value="1"/>
</dbReference>
<evidence type="ECO:0000256" key="6">
    <source>
        <dbReference type="ARBA" id="ARBA00022737"/>
    </source>
</evidence>
<dbReference type="Gene3D" id="3.30.1520.10">
    <property type="entry name" value="Phox-like domain"/>
    <property type="match status" value="1"/>
</dbReference>
<evidence type="ECO:0000256" key="9">
    <source>
        <dbReference type="PROSITE-ProRule" id="PRU00192"/>
    </source>
</evidence>
<feature type="domain" description="PX" evidence="15">
    <location>
        <begin position="5"/>
        <end position="135"/>
    </location>
</feature>
<evidence type="ECO:0000313" key="17">
    <source>
        <dbReference type="EMBL" id="KAK4871629.1"/>
    </source>
</evidence>
<dbReference type="Proteomes" id="UP001353858">
    <property type="component" value="Unassembled WGS sequence"/>
</dbReference>
<dbReference type="PROSITE" id="PS51450">
    <property type="entry name" value="LRR"/>
    <property type="match status" value="3"/>
</dbReference>
<feature type="domain" description="Phorbol-ester/DAG-type" evidence="13">
    <location>
        <begin position="625"/>
        <end position="676"/>
    </location>
</feature>
<feature type="domain" description="Rho-GAP" evidence="16">
    <location>
        <begin position="853"/>
        <end position="1042"/>
    </location>
</feature>
<dbReference type="FunFam" id="3.30.505.10:FF:000014">
    <property type="entry name" value="Phosphatidylinositol 3-kinase regulatory subunit alpha"/>
    <property type="match status" value="1"/>
</dbReference>
<dbReference type="PROSITE" id="PS50002">
    <property type="entry name" value="SH3"/>
    <property type="match status" value="1"/>
</dbReference>
<dbReference type="SUPFAM" id="SSF55550">
    <property type="entry name" value="SH2 domain"/>
    <property type="match status" value="2"/>
</dbReference>
<dbReference type="Gene3D" id="2.30.30.40">
    <property type="entry name" value="SH3 Domains"/>
    <property type="match status" value="1"/>
</dbReference>
<dbReference type="Pfam" id="PF13855">
    <property type="entry name" value="LRR_8"/>
    <property type="match status" value="1"/>
</dbReference>
<reference evidence="18" key="1">
    <citation type="submission" date="2023-01" db="EMBL/GenBank/DDBJ databases">
        <title>Key to firefly adult light organ development and bioluminescence: homeobox transcription factors regulate luciferase expression and transportation to peroxisome.</title>
        <authorList>
            <person name="Fu X."/>
        </authorList>
    </citation>
    <scope>NUCLEOTIDE SEQUENCE [LARGE SCALE GENOMIC DNA]</scope>
</reference>
<dbReference type="PANTHER" id="PTHR46075">
    <property type="entry name" value="CHIMERIN FAMILY MEMBER"/>
    <property type="match status" value="1"/>
</dbReference>
<dbReference type="InterPro" id="IPR013761">
    <property type="entry name" value="SAM/pointed_sf"/>
</dbReference>
<dbReference type="InterPro" id="IPR036860">
    <property type="entry name" value="SH2_dom_sf"/>
</dbReference>
<keyword evidence="3" id="KW-0343">GTPase activation</keyword>
<evidence type="ECO:0000256" key="1">
    <source>
        <dbReference type="ARBA" id="ARBA00008795"/>
    </source>
</evidence>
<organism evidence="17 18">
    <name type="scientific">Aquatica leii</name>
    <dbReference type="NCBI Taxonomy" id="1421715"/>
    <lineage>
        <taxon>Eukaryota</taxon>
        <taxon>Metazoa</taxon>
        <taxon>Ecdysozoa</taxon>
        <taxon>Arthropoda</taxon>
        <taxon>Hexapoda</taxon>
        <taxon>Insecta</taxon>
        <taxon>Pterygota</taxon>
        <taxon>Neoptera</taxon>
        <taxon>Endopterygota</taxon>
        <taxon>Coleoptera</taxon>
        <taxon>Polyphaga</taxon>
        <taxon>Elateriformia</taxon>
        <taxon>Elateroidea</taxon>
        <taxon>Lampyridae</taxon>
        <taxon>Luciolinae</taxon>
        <taxon>Aquatica</taxon>
    </lineage>
</organism>
<dbReference type="PROSITE" id="PS50195">
    <property type="entry name" value="PX"/>
    <property type="match status" value="1"/>
</dbReference>
<dbReference type="GO" id="GO:0007165">
    <property type="term" value="P:signal transduction"/>
    <property type="evidence" value="ECO:0007669"/>
    <property type="project" value="InterPro"/>
</dbReference>
<dbReference type="SUPFAM" id="SSF57889">
    <property type="entry name" value="Cysteine-rich domain"/>
    <property type="match status" value="2"/>
</dbReference>
<dbReference type="Pfam" id="PF12799">
    <property type="entry name" value="LRR_4"/>
    <property type="match status" value="1"/>
</dbReference>
<dbReference type="InterPro" id="IPR032675">
    <property type="entry name" value="LRR_dom_sf"/>
</dbReference>
<dbReference type="InterPro" id="IPR051854">
    <property type="entry name" value="Rho-type_GAP"/>
</dbReference>
<dbReference type="EMBL" id="JARPUR010000008">
    <property type="protein sequence ID" value="KAK4871629.1"/>
    <property type="molecule type" value="Genomic_DNA"/>
</dbReference>
<dbReference type="PRINTS" id="PR00401">
    <property type="entry name" value="SH2DOMAIN"/>
</dbReference>
<feature type="domain" description="SH3" evidence="12">
    <location>
        <begin position="524"/>
        <end position="595"/>
    </location>
</feature>
<evidence type="ECO:0000259" key="14">
    <source>
        <dbReference type="PROSITE" id="PS50105"/>
    </source>
</evidence>
<dbReference type="SMART" id="SM00324">
    <property type="entry name" value="RhoGAP"/>
    <property type="match status" value="1"/>
</dbReference>
<dbReference type="InterPro" id="IPR003591">
    <property type="entry name" value="Leu-rich_rpt_typical-subtyp"/>
</dbReference>
<dbReference type="Pfam" id="PF00130">
    <property type="entry name" value="C1_1"/>
    <property type="match status" value="1"/>
</dbReference>
<keyword evidence="4" id="KW-0433">Leucine-rich repeat</keyword>
<evidence type="ECO:0000256" key="10">
    <source>
        <dbReference type="SAM" id="Coils"/>
    </source>
</evidence>
<dbReference type="SMART" id="SM00369">
    <property type="entry name" value="LRR_TYP"/>
    <property type="match status" value="3"/>
</dbReference>
<dbReference type="Gene3D" id="3.80.10.10">
    <property type="entry name" value="Ribonuclease Inhibitor"/>
    <property type="match status" value="1"/>
</dbReference>
<dbReference type="InterPro" id="IPR002219">
    <property type="entry name" value="PKC_DAG/PE"/>
</dbReference>
<dbReference type="SUPFAM" id="SSF48350">
    <property type="entry name" value="GTPase activation domain, GAP"/>
    <property type="match status" value="1"/>
</dbReference>
<keyword evidence="6" id="KW-0677">Repeat</keyword>
<dbReference type="InterPro" id="IPR001611">
    <property type="entry name" value="Leu-rich_rpt"/>
</dbReference>
<dbReference type="GO" id="GO:0048468">
    <property type="term" value="P:cell development"/>
    <property type="evidence" value="ECO:0007669"/>
    <property type="project" value="UniProtKB-ARBA"/>
</dbReference>
<dbReference type="SMART" id="SM00312">
    <property type="entry name" value="PX"/>
    <property type="match status" value="1"/>
</dbReference>
<evidence type="ECO:0000259" key="11">
    <source>
        <dbReference type="PROSITE" id="PS50001"/>
    </source>
</evidence>
<evidence type="ECO:0000256" key="5">
    <source>
        <dbReference type="ARBA" id="ARBA00022723"/>
    </source>
</evidence>
<dbReference type="CDD" id="cd20829">
    <property type="entry name" value="C1_PIK3R-like_rpt1"/>
    <property type="match status" value="1"/>
</dbReference>
<dbReference type="PROSITE" id="PS50001">
    <property type="entry name" value="SH2"/>
    <property type="match status" value="2"/>
</dbReference>
<keyword evidence="18" id="KW-1185">Reference proteome</keyword>
<comment type="similarity">
    <text evidence="1">Belongs to the PX domain-containing GAP family.</text>
</comment>
<dbReference type="CDD" id="cd09942">
    <property type="entry name" value="SH2_nSH2_p85_like"/>
    <property type="match status" value="1"/>
</dbReference>
<feature type="domain" description="SAM" evidence="14">
    <location>
        <begin position="697"/>
        <end position="760"/>
    </location>
</feature>
<dbReference type="Pfam" id="PF16454">
    <property type="entry name" value="PI3K_P85_iSH2"/>
    <property type="match status" value="1"/>
</dbReference>
<dbReference type="SUPFAM" id="SSF64268">
    <property type="entry name" value="PX domain"/>
    <property type="match status" value="1"/>
</dbReference>
<protein>
    <recommendedName>
        <fullName evidence="19">Phosphatidylinositol 3-kinase regulatory subunit alpha</fullName>
    </recommendedName>
</protein>
<dbReference type="SMART" id="SM00252">
    <property type="entry name" value="SH2"/>
    <property type="match status" value="2"/>
</dbReference>
<dbReference type="PANTHER" id="PTHR46075:SF5">
    <property type="entry name" value="PHOSPHATIDYLINOSITOL 3-KINASE REGULATORY SUBUNIT ALPHA"/>
    <property type="match status" value="1"/>
</dbReference>
<dbReference type="PROSITE" id="PS50105">
    <property type="entry name" value="SAM_DOMAIN"/>
    <property type="match status" value="1"/>
</dbReference>
<dbReference type="SUPFAM" id="SSF50044">
    <property type="entry name" value="SH3-domain"/>
    <property type="match status" value="1"/>
</dbReference>
<keyword evidence="2 9" id="KW-0728">SH3 domain</keyword>
<feature type="domain" description="SH2" evidence="11">
    <location>
        <begin position="1367"/>
        <end position="1460"/>
    </location>
</feature>
<dbReference type="GO" id="GO:0035091">
    <property type="term" value="F:phosphatidylinositol binding"/>
    <property type="evidence" value="ECO:0007669"/>
    <property type="project" value="InterPro"/>
</dbReference>
<dbReference type="PROSITE" id="PS50081">
    <property type="entry name" value="ZF_DAG_PE_2"/>
    <property type="match status" value="2"/>
</dbReference>
<dbReference type="PRINTS" id="PR00678">
    <property type="entry name" value="PI3KINASEP85"/>
</dbReference>
<dbReference type="Pfam" id="PF00017">
    <property type="entry name" value="SH2"/>
    <property type="match status" value="2"/>
</dbReference>
<dbReference type="PROSITE" id="PS00479">
    <property type="entry name" value="ZF_DAG_PE_1"/>
    <property type="match status" value="1"/>
</dbReference>
<dbReference type="Gene3D" id="3.30.505.10">
    <property type="entry name" value="SH2 domain"/>
    <property type="match status" value="2"/>
</dbReference>
<dbReference type="InterPro" id="IPR046349">
    <property type="entry name" value="C1-like_sf"/>
</dbReference>
<dbReference type="InterPro" id="IPR036871">
    <property type="entry name" value="PX_dom_sf"/>
</dbReference>
<dbReference type="InterPro" id="IPR001683">
    <property type="entry name" value="PX_dom"/>
</dbReference>
<evidence type="ECO:0000256" key="2">
    <source>
        <dbReference type="ARBA" id="ARBA00022443"/>
    </source>
</evidence>
<feature type="domain" description="Phorbol-ester/DAG-type" evidence="13">
    <location>
        <begin position="779"/>
        <end position="829"/>
    </location>
</feature>
<feature type="domain" description="SH2" evidence="11">
    <location>
        <begin position="1081"/>
        <end position="1175"/>
    </location>
</feature>
<evidence type="ECO:0000256" key="8">
    <source>
        <dbReference type="PROSITE-ProRule" id="PRU00191"/>
    </source>
</evidence>
<dbReference type="Gene3D" id="3.30.60.20">
    <property type="match status" value="2"/>
</dbReference>
<dbReference type="PROSITE" id="PS50238">
    <property type="entry name" value="RHOGAP"/>
    <property type="match status" value="1"/>
</dbReference>
<keyword evidence="8" id="KW-0727">SH2 domain</keyword>
<dbReference type="Gene3D" id="1.10.555.10">
    <property type="entry name" value="Rho GTPase activation protein"/>
    <property type="match status" value="1"/>
</dbReference>
<dbReference type="Pfam" id="PF07647">
    <property type="entry name" value="SAM_2"/>
    <property type="match status" value="1"/>
</dbReference>
<evidence type="ECO:0000259" key="16">
    <source>
        <dbReference type="PROSITE" id="PS50238"/>
    </source>
</evidence>
<evidence type="ECO:0008006" key="19">
    <source>
        <dbReference type="Google" id="ProtNLM"/>
    </source>
</evidence>
<evidence type="ECO:0000259" key="12">
    <source>
        <dbReference type="PROSITE" id="PS50002"/>
    </source>
</evidence>
<dbReference type="CDD" id="cd12923">
    <property type="entry name" value="iSH2_PI3K_IA_R"/>
    <property type="match status" value="1"/>
</dbReference>
<dbReference type="SMART" id="SM00365">
    <property type="entry name" value="LRR_SD22"/>
    <property type="match status" value="4"/>
</dbReference>
<dbReference type="FunFam" id="1.10.555.10:FF:000070">
    <property type="entry name" value="Phosphatidylinositol 3-kinase regulatory subunit alpha-like Protein"/>
    <property type="match status" value="1"/>
</dbReference>
<feature type="coiled-coil region" evidence="10">
    <location>
        <begin position="1235"/>
        <end position="1302"/>
    </location>
</feature>
<dbReference type="GO" id="GO:0009653">
    <property type="term" value="P:anatomical structure morphogenesis"/>
    <property type="evidence" value="ECO:0007669"/>
    <property type="project" value="UniProtKB-ARBA"/>
</dbReference>
<dbReference type="CDD" id="cd20830">
    <property type="entry name" value="C1_PIK3R-like_rpt2"/>
    <property type="match status" value="1"/>
</dbReference>
<dbReference type="InterPro" id="IPR000198">
    <property type="entry name" value="RhoGAP_dom"/>
</dbReference>
<dbReference type="SMART" id="SM00109">
    <property type="entry name" value="C1"/>
    <property type="match status" value="2"/>
</dbReference>
<evidence type="ECO:0000256" key="4">
    <source>
        <dbReference type="ARBA" id="ARBA00022614"/>
    </source>
</evidence>
<dbReference type="InterPro" id="IPR001452">
    <property type="entry name" value="SH3_domain"/>
</dbReference>
<dbReference type="Pfam" id="PF00620">
    <property type="entry name" value="RhoGAP"/>
    <property type="match status" value="1"/>
</dbReference>
<dbReference type="InterPro" id="IPR025875">
    <property type="entry name" value="Leu-rich_rpt_4"/>
</dbReference>
<dbReference type="InterPro" id="IPR001660">
    <property type="entry name" value="SAM"/>
</dbReference>
<dbReference type="InterPro" id="IPR000980">
    <property type="entry name" value="SH2"/>
</dbReference>
<proteinExistence type="inferred from homology"/>
<evidence type="ECO:0000259" key="13">
    <source>
        <dbReference type="PROSITE" id="PS50081"/>
    </source>
</evidence>
<accession>A0AAN7NX80</accession>
<evidence type="ECO:0000256" key="7">
    <source>
        <dbReference type="ARBA" id="ARBA00022833"/>
    </source>
</evidence>
<dbReference type="Pfam" id="PF00787">
    <property type="entry name" value="PX"/>
    <property type="match status" value="1"/>
</dbReference>
<name>A0AAN7NX80_9COLE</name>
<dbReference type="SMART" id="SM00326">
    <property type="entry name" value="SH3"/>
    <property type="match status" value="1"/>
</dbReference>
<sequence>MACFWLHQNDTTINISDVEEIGGVIYYKILVTVGEVQWKVLHRYNDFYDLHNVLVVDHGVTKDMLPPKRVIRNKCPNFIETRRQGLEVYLRNVLNYLKLTMPRIFVEFLDFHVCDIFFMLQNLAFQFYFEADLVLCSSKSYTFNPLQLHAISECFKKPFPEMEQSDKRYDLSHVMDFCSQLQHLCIVGCSTKFKSSNIIPNQLPFELSAFKALQLLEIRSINFEGVYSMGNLRNSLHKIRVHKTGITNISQILQCDVLHKLVVDNTQIWSTITEMDFSNNNLTDIDDSIQLVPNVKVLFLNHNKISSISNLSSLPRLIHLSISDNLISVCHQLHTKLGNVLTLDLSQNSITSLKGFSKLYSLESLDVSFNKISEIEETTFIGDLPCLENLNLMGNLVAATVDYRVKVLEPFGDRAKEICLDNEKPSQSEIDKVSILRALRIVKEDSFEIMTSNRRLYNAEILNNMLDDDVVQKYEFSKSDSKDEDEVEIKIENLESEESAEPSNDEGSQEQFTRFQEFLHVAMGDYALYKALLNSTPSTNDNQTLEFQKDDVFQVRVQSPFSESSTHRKGWLFAYNRRTGAEGYVPVESVKLLGSEVNNTIHHPSALGVETLHAMPAPELRTRNSHRLSDVYFVTPILCIHCKDYVWGCGKVGVQCRDCHACFHKICVRFATNYVCQKNNEVLTTATLDQDKPISEWSSSNVVEWMAALNLYPYADVFRCKDIKGSDLVHLDKEKLMNMGIKDEFHQRAILSCVSELLKQPSESSVTTEQYNYSEQQYAHNLTQHSFSTLERCKKCNKYLRGLLHQGFVCQDCGLVAHRTCAATGLPVCLPTVEKPLGNQSKSIFGHGLCLQFNFADMPAPPVVTKCAQELETRAKNNPNLELYSMYCAAPSAEQVNELKQKLNESPNNVDLTDYPPSCIASVLKKFLRELPDPIIPVQWYDRFLESAKVRNDDQCSALLGRLVQEIPEHHRSTLSYLMSHFCRICQMEHARGNRNPPTVLVQTMCHILLRPPWERIIQVVYNTQAHNRIVELLLLHCDWNETLPEFAAAPAIPPRKVSRMGASALDKDKSLSTNLQDAEWYWGDIKREEVNEKLNDTVDGTFLVRDASSKGGEYTLTLRKGGTNKLIKICHRNGKYGFTEPYTFNSVVELINHYRNDSLSQYNASLDIKLLYPISKNNQEEEIANTENIEKLTANLIEVHSKLLDKNKMYEQLNEDFNKTYQEVTSKRQALDALKELVKVFQDQTKTLEKYQSEAQPHEIKTLMDNADVLKQRLKMMEESCEQLDENLQQREAYNRSLERELTSLKPGIRDLMRECDNYQRWLIAKGVKLARIRQLLNKDDDGTDGVDQTEECDLENLPHNDEKTWLLANCSRSTAEQLLAGKPDGTFLVRPSSTHQSALSIACNGITNHCIIQKTKRGLGFAEPYNIYDSLKSLVLHYSQNSLEIHNDSLNTTLRYPIFANTAPNTDDVYVVRGTYNYTTKIE</sequence>
<dbReference type="FunFam" id="3.30.505.10:FF:000100">
    <property type="entry name" value="phosphatidylinositol 3-kinase regulatory subunit gamma"/>
    <property type="match status" value="1"/>
</dbReference>
<keyword evidence="5" id="KW-0479">Metal-binding</keyword>
<dbReference type="InterPro" id="IPR036028">
    <property type="entry name" value="SH3-like_dom_sf"/>
</dbReference>
<dbReference type="InterPro" id="IPR032498">
    <property type="entry name" value="PI3K_P85_iSH2"/>
</dbReference>
<gene>
    <name evidence="17" type="ORF">RN001_015753</name>
</gene>
<dbReference type="Gene3D" id="1.10.287.1490">
    <property type="match status" value="1"/>
</dbReference>
<evidence type="ECO:0000256" key="3">
    <source>
        <dbReference type="ARBA" id="ARBA00022468"/>
    </source>
</evidence>
<dbReference type="GO" id="GO:0046872">
    <property type="term" value="F:metal ion binding"/>
    <property type="evidence" value="ECO:0007669"/>
    <property type="project" value="UniProtKB-KW"/>
</dbReference>
<dbReference type="GO" id="GO:0005096">
    <property type="term" value="F:GTPase activator activity"/>
    <property type="evidence" value="ECO:0007669"/>
    <property type="project" value="UniProtKB-KW"/>
</dbReference>
<dbReference type="SUPFAM" id="SSF52058">
    <property type="entry name" value="L domain-like"/>
    <property type="match status" value="1"/>
</dbReference>
<dbReference type="InterPro" id="IPR035022">
    <property type="entry name" value="PI3kinase_P85_nSH2"/>
</dbReference>
<keyword evidence="7" id="KW-0862">Zinc</keyword>
<dbReference type="InterPro" id="IPR008936">
    <property type="entry name" value="Rho_GTPase_activation_prot"/>
</dbReference>
<dbReference type="SUPFAM" id="SSF47769">
    <property type="entry name" value="SAM/Pointed domain"/>
    <property type="match status" value="1"/>
</dbReference>